<evidence type="ECO:0000256" key="1">
    <source>
        <dbReference type="SAM" id="Phobius"/>
    </source>
</evidence>
<keyword evidence="1" id="KW-0472">Membrane</keyword>
<evidence type="ECO:0000313" key="2">
    <source>
        <dbReference type="EMBL" id="QHT97019.1"/>
    </source>
</evidence>
<name>A0A6C0IWM2_9ZZZZ</name>
<organism evidence="2">
    <name type="scientific">viral metagenome</name>
    <dbReference type="NCBI Taxonomy" id="1070528"/>
    <lineage>
        <taxon>unclassified sequences</taxon>
        <taxon>metagenomes</taxon>
        <taxon>organismal metagenomes</taxon>
    </lineage>
</organism>
<keyword evidence="1" id="KW-1133">Transmembrane helix</keyword>
<dbReference type="AlphaFoldDB" id="A0A6C0IWM2"/>
<feature type="transmembrane region" description="Helical" evidence="1">
    <location>
        <begin position="6"/>
        <end position="33"/>
    </location>
</feature>
<proteinExistence type="predicted"/>
<sequence length="53" mass="6392">MIQNDIIFLGIGIALLAVFICFFVIQKFIYWWIERRRHHATIQRLIDELDSIT</sequence>
<dbReference type="EMBL" id="MN740271">
    <property type="protein sequence ID" value="QHT97019.1"/>
    <property type="molecule type" value="Genomic_DNA"/>
</dbReference>
<keyword evidence="1" id="KW-0812">Transmembrane</keyword>
<reference evidence="2" key="1">
    <citation type="journal article" date="2020" name="Nature">
        <title>Giant virus diversity and host interactions through global metagenomics.</title>
        <authorList>
            <person name="Schulz F."/>
            <person name="Roux S."/>
            <person name="Paez-Espino D."/>
            <person name="Jungbluth S."/>
            <person name="Walsh D.A."/>
            <person name="Denef V.J."/>
            <person name="McMahon K.D."/>
            <person name="Konstantinidis K.T."/>
            <person name="Eloe-Fadrosh E.A."/>
            <person name="Kyrpides N.C."/>
            <person name="Woyke T."/>
        </authorList>
    </citation>
    <scope>NUCLEOTIDE SEQUENCE</scope>
    <source>
        <strain evidence="2">GVMAG-M-3300024510-1</strain>
    </source>
</reference>
<protein>
    <submittedName>
        <fullName evidence="2">Uncharacterized protein</fullName>
    </submittedName>
</protein>
<accession>A0A6C0IWM2</accession>